<feature type="compositionally biased region" description="Polar residues" evidence="1">
    <location>
        <begin position="140"/>
        <end position="149"/>
    </location>
</feature>
<feature type="compositionally biased region" description="Polar residues" evidence="1">
    <location>
        <begin position="662"/>
        <end position="677"/>
    </location>
</feature>
<feature type="region of interest" description="Disordered" evidence="1">
    <location>
        <begin position="658"/>
        <end position="751"/>
    </location>
</feature>
<feature type="compositionally biased region" description="Low complexity" evidence="1">
    <location>
        <begin position="694"/>
        <end position="703"/>
    </location>
</feature>
<sequence>MQVVPNYGMADSIVAAGTVLPNPAGNLLPGPSQGRNIEKRRKRVRPSSPLIEQTQEVVRPQPRFLVMSRTDENENLRRVSPFVLERVISGAAGSGVSIRKLRDGTIMIQTENDFQTSKIMAITEIPLSPSKHIPVKEPSSGKTPETSPGNLPERSLGNHPGPSSGSAPSPPRGNKLRAAALELLILASGPPEFGMNGETEEAVKASPTCALKTDQRKTTEKNSPLKVILSWKFWIPLSRLSYCVYIVHVYVFIVRTGSNKGPKRFDGFDNNRLSNRTNVKLNDFVCRLYGKLHAINNIFCCSLSGNRAAIFQFGKYHTVERLSPNGMANFKIKANNLLSAGPVLQKRGDISLPDPSQGRNNEKRRKRDCTSSLILNVAQEMVKLHRFLVISLVKDGENLKAVSPFILERAISGAAKADDSIRKLRNGTLWYRLIYIQWFNIVAISEIMLSNTAHKRGKVDSYRFFNICEGVVTCYYFGCVNIEEICEELSPQHEVQASFHVLRVQSCVPDLGIVFQCQELGHTKLGCRGKPTCADYGLEAHEILRLHGVALGQCDGRWESGIGNTSSRASVCEERGFSTYTKLLVVRTRVAGIAGQDSSSRSLLDNSGQPISRMVPLMMTLAVHTAFLANLLDTTAIEQKGRWRTYSRKTKTIGINYGDAKNITSGHTLTEVAPTTRTPEETPSGNSPEPPSEIPSSPSQEIPPSHPRGSKPRAAVGGSPTTPPGSPDVGLGGGTGKATEANPIGALKKEP</sequence>
<feature type="region of interest" description="Disordered" evidence="1">
    <location>
        <begin position="129"/>
        <end position="173"/>
    </location>
</feature>
<feature type="region of interest" description="Disordered" evidence="1">
    <location>
        <begin position="346"/>
        <end position="367"/>
    </location>
</feature>
<organism evidence="2">
    <name type="scientific">Timema shepardi</name>
    <name type="common">Walking stick</name>
    <dbReference type="NCBI Taxonomy" id="629360"/>
    <lineage>
        <taxon>Eukaryota</taxon>
        <taxon>Metazoa</taxon>
        <taxon>Ecdysozoa</taxon>
        <taxon>Arthropoda</taxon>
        <taxon>Hexapoda</taxon>
        <taxon>Insecta</taxon>
        <taxon>Pterygota</taxon>
        <taxon>Neoptera</taxon>
        <taxon>Polyneoptera</taxon>
        <taxon>Phasmatodea</taxon>
        <taxon>Timematodea</taxon>
        <taxon>Timematoidea</taxon>
        <taxon>Timematidae</taxon>
        <taxon>Timema</taxon>
    </lineage>
</organism>
<evidence type="ECO:0000256" key="1">
    <source>
        <dbReference type="SAM" id="MobiDB-lite"/>
    </source>
</evidence>
<reference evidence="2" key="1">
    <citation type="submission" date="2020-11" db="EMBL/GenBank/DDBJ databases">
        <authorList>
            <person name="Tran Van P."/>
        </authorList>
    </citation>
    <scope>NUCLEOTIDE SEQUENCE</scope>
</reference>
<feature type="region of interest" description="Disordered" evidence="1">
    <location>
        <begin position="23"/>
        <end position="46"/>
    </location>
</feature>
<dbReference type="EMBL" id="OC004914">
    <property type="protein sequence ID" value="CAD7264932.1"/>
    <property type="molecule type" value="Genomic_DNA"/>
</dbReference>
<gene>
    <name evidence="2" type="ORF">TSIB3V08_LOCUS8978</name>
</gene>
<accession>A0A7R9B3W3</accession>
<dbReference type="AlphaFoldDB" id="A0A7R9B3W3"/>
<protein>
    <submittedName>
        <fullName evidence="2">Uncharacterized protein</fullName>
    </submittedName>
</protein>
<name>A0A7R9B3W3_TIMSH</name>
<evidence type="ECO:0000313" key="2">
    <source>
        <dbReference type="EMBL" id="CAD7264932.1"/>
    </source>
</evidence>
<proteinExistence type="predicted"/>